<dbReference type="RefSeq" id="WP_098922155.1">
    <property type="nucleotide sequence ID" value="NZ_CP023819.1"/>
</dbReference>
<evidence type="ECO:0000313" key="1">
    <source>
        <dbReference type="EMBL" id="ATL88845.1"/>
    </source>
</evidence>
<dbReference type="AlphaFoldDB" id="A0A291T6S7"/>
<dbReference type="EMBL" id="CP023819">
    <property type="protein sequence ID" value="ATL88845.1"/>
    <property type="molecule type" value="Genomic_DNA"/>
</dbReference>
<name>A0A291T6S7_9FIRM</name>
<gene>
    <name evidence="1" type="ORF">CRH10_00225</name>
</gene>
<reference evidence="1 2" key="1">
    <citation type="submission" date="2017-10" db="EMBL/GenBank/DDBJ databases">
        <title>Complete Genome Sequence of Faecalibacterium prausnitzii isolated from the gut of healthy adult Indian.</title>
        <authorList>
            <person name="Bag S."/>
            <person name="Ghosh T.S."/>
            <person name="Das B."/>
        </authorList>
    </citation>
    <scope>NUCLEOTIDE SEQUENCE [LARGE SCALE GENOMIC DNA]</scope>
    <source>
        <strain evidence="1 2">Indica</strain>
    </source>
</reference>
<organism evidence="1 2">
    <name type="scientific">Faecalibacterium prausnitzii</name>
    <dbReference type="NCBI Taxonomy" id="853"/>
    <lineage>
        <taxon>Bacteria</taxon>
        <taxon>Bacillati</taxon>
        <taxon>Bacillota</taxon>
        <taxon>Clostridia</taxon>
        <taxon>Eubacteriales</taxon>
        <taxon>Oscillospiraceae</taxon>
        <taxon>Faecalibacterium</taxon>
    </lineage>
</organism>
<dbReference type="Proteomes" id="UP000223709">
    <property type="component" value="Chromosome"/>
</dbReference>
<evidence type="ECO:0000313" key="2">
    <source>
        <dbReference type="Proteomes" id="UP000223709"/>
    </source>
</evidence>
<proteinExistence type="predicted"/>
<protein>
    <submittedName>
        <fullName evidence="1">Uncharacterized protein</fullName>
    </submittedName>
</protein>
<sequence>MSSFYNMWNYDYIQQQAQTNHFNQIKKVQDAAKSLKDFLDSCDQIEPAYQNAASAEFCAILAEYLRKHNG</sequence>
<accession>A0A291T6S7</accession>